<dbReference type="InterPro" id="IPR020472">
    <property type="entry name" value="WD40_PAC1"/>
</dbReference>
<name>A0ABS9T3J6_9ACTN</name>
<feature type="region of interest" description="Disordered" evidence="4">
    <location>
        <begin position="95"/>
        <end position="125"/>
    </location>
</feature>
<feature type="repeat" description="WD" evidence="3">
    <location>
        <begin position="869"/>
        <end position="910"/>
    </location>
</feature>
<dbReference type="SMART" id="SM00320">
    <property type="entry name" value="WD40"/>
    <property type="match status" value="7"/>
</dbReference>
<dbReference type="InterPro" id="IPR027417">
    <property type="entry name" value="P-loop_NTPase"/>
</dbReference>
<evidence type="ECO:0000256" key="1">
    <source>
        <dbReference type="ARBA" id="ARBA00022574"/>
    </source>
</evidence>
<dbReference type="PANTHER" id="PTHR22847">
    <property type="entry name" value="WD40 REPEAT PROTEIN"/>
    <property type="match status" value="1"/>
</dbReference>
<dbReference type="SUPFAM" id="SSF50978">
    <property type="entry name" value="WD40 repeat-like"/>
    <property type="match status" value="1"/>
</dbReference>
<dbReference type="SUPFAM" id="SSF52540">
    <property type="entry name" value="P-loop containing nucleoside triphosphate hydrolases"/>
    <property type="match status" value="1"/>
</dbReference>
<reference evidence="6" key="1">
    <citation type="submission" date="2022-03" db="EMBL/GenBank/DDBJ databases">
        <authorList>
            <person name="Santos J.D.N."/>
            <person name="Kallscheuer N."/>
            <person name="Jogler C."/>
            <person name="Lage O.M."/>
        </authorList>
    </citation>
    <scope>NUCLEOTIDE SEQUENCE</scope>
    <source>
        <strain evidence="6">M600PL45_2</strain>
    </source>
</reference>
<keyword evidence="2" id="KW-0677">Repeat</keyword>
<evidence type="ECO:0000313" key="6">
    <source>
        <dbReference type="EMBL" id="MCH6163096.1"/>
    </source>
</evidence>
<protein>
    <submittedName>
        <fullName evidence="6">XRE family transcriptional regulator</fullName>
    </submittedName>
</protein>
<dbReference type="PROSITE" id="PS50082">
    <property type="entry name" value="WD_REPEATS_2"/>
    <property type="match status" value="5"/>
</dbReference>
<dbReference type="Pfam" id="PF00400">
    <property type="entry name" value="WD40"/>
    <property type="match status" value="7"/>
</dbReference>
<dbReference type="InterPro" id="IPR001680">
    <property type="entry name" value="WD40_rpt"/>
</dbReference>
<feature type="repeat" description="WD" evidence="3">
    <location>
        <begin position="645"/>
        <end position="678"/>
    </location>
</feature>
<dbReference type="EMBL" id="JAKWJU010000002">
    <property type="protein sequence ID" value="MCH6163096.1"/>
    <property type="molecule type" value="Genomic_DNA"/>
</dbReference>
<feature type="domain" description="Novel STAND NTPase 1" evidence="5">
    <location>
        <begin position="130"/>
        <end position="512"/>
    </location>
</feature>
<dbReference type="Gene3D" id="3.40.50.300">
    <property type="entry name" value="P-loop containing nucleotide triphosphate hydrolases"/>
    <property type="match status" value="1"/>
</dbReference>
<keyword evidence="7" id="KW-1185">Reference proteome</keyword>
<comment type="caution">
    <text evidence="6">The sequence shown here is derived from an EMBL/GenBank/DDBJ whole genome shotgun (WGS) entry which is preliminary data.</text>
</comment>
<feature type="repeat" description="WD" evidence="3">
    <location>
        <begin position="778"/>
        <end position="819"/>
    </location>
</feature>
<feature type="repeat" description="WD" evidence="3">
    <location>
        <begin position="914"/>
        <end position="944"/>
    </location>
</feature>
<dbReference type="Pfam" id="PF20703">
    <property type="entry name" value="nSTAND1"/>
    <property type="match status" value="1"/>
</dbReference>
<dbReference type="InterPro" id="IPR049052">
    <property type="entry name" value="nSTAND1"/>
</dbReference>
<evidence type="ECO:0000256" key="3">
    <source>
        <dbReference type="PROSITE-ProRule" id="PRU00221"/>
    </source>
</evidence>
<organism evidence="6 7">
    <name type="scientific">Streptomyces marispadix</name>
    <dbReference type="NCBI Taxonomy" id="2922868"/>
    <lineage>
        <taxon>Bacteria</taxon>
        <taxon>Bacillati</taxon>
        <taxon>Actinomycetota</taxon>
        <taxon>Actinomycetes</taxon>
        <taxon>Kitasatosporales</taxon>
        <taxon>Streptomycetaceae</taxon>
        <taxon>Streptomyces</taxon>
    </lineage>
</organism>
<feature type="compositionally biased region" description="Gly residues" evidence="4">
    <location>
        <begin position="106"/>
        <end position="125"/>
    </location>
</feature>
<proteinExistence type="predicted"/>
<dbReference type="PROSITE" id="PS00678">
    <property type="entry name" value="WD_REPEATS_1"/>
    <property type="match status" value="4"/>
</dbReference>
<evidence type="ECO:0000256" key="2">
    <source>
        <dbReference type="ARBA" id="ARBA00022737"/>
    </source>
</evidence>
<dbReference type="PRINTS" id="PR00320">
    <property type="entry name" value="GPROTEINBRPT"/>
</dbReference>
<evidence type="ECO:0000259" key="5">
    <source>
        <dbReference type="Pfam" id="PF20703"/>
    </source>
</evidence>
<dbReference type="InterPro" id="IPR015943">
    <property type="entry name" value="WD40/YVTN_repeat-like_dom_sf"/>
</dbReference>
<feature type="repeat" description="WD" evidence="3">
    <location>
        <begin position="733"/>
        <end position="774"/>
    </location>
</feature>
<dbReference type="PROSITE" id="PS50294">
    <property type="entry name" value="WD_REPEATS_REGION"/>
    <property type="match status" value="4"/>
</dbReference>
<accession>A0ABS9T3J6</accession>
<dbReference type="Proteomes" id="UP001166784">
    <property type="component" value="Unassembled WGS sequence"/>
</dbReference>
<evidence type="ECO:0000313" key="7">
    <source>
        <dbReference type="Proteomes" id="UP001166784"/>
    </source>
</evidence>
<evidence type="ECO:0000256" key="4">
    <source>
        <dbReference type="SAM" id="MobiDB-lite"/>
    </source>
</evidence>
<dbReference type="CDD" id="cd00200">
    <property type="entry name" value="WD40"/>
    <property type="match status" value="1"/>
</dbReference>
<sequence>MPRRERPLAPGDGALLRFAADLRRLRQEAGNPPYRTLSNRAHFSIAALSGAAAGKRLPSLEVTLAYVKGCGGDTGEWERRWHDVAAELAAEAAAEAAANAESEGGDATGGASAGEGDSGCEGAAGGQRAPYAGLSAFQPDDAEWFFGREELVEDLVRRVDKQRIVAVFGASGAGKSSLLRAGLLPRLRSQSRTVLLFTPGPHPLEELAILLAGPSRYTPGTLCAEFGAEPRNVHRTVRRITAEGPPDAEVVLVVDQFEEIFTVCRTAEERRRFVSALVFAASTAKSRCRVVLGVRADFYAHCAEEPELVEALRDAQLTVGPMNADELHRAIVRPAARVGCRVEGRLLSHLVAHAQGQAAVLPLLSHVLLETWRRRRGNQLTLAGFRAAGGVEGSLTQTAEAFHASLDPRQQAVARQLFLRLTALGDGTEDTGRRISRGELDADEDTATVLERAAEARLITLDGDRVELAHEALIRVWPRLRGWLTGSRRSLRIHRQLTEAAEEWESLGRDPDLLYRGSRLALGRDATGSGLGLTAREREFLDAASAAEAAEAAAAQRRSRRLRLLVATLAVLLALTTAMTVYAMRVGDEAARQRNSAVALSAAGEAAGLVGEKPGLAVQVALAAYRLEPGRATRDTLLSTLMPSWDGHRGAVLAVAAGPGRGTAVTAGADHAVRLWDVHRPRDPELLSTVGEHDGGVYAVAMRPGGDVLATADRTVRMWDVTDPRHPRLLSESGGHTGAVRSLAFSPDGRTLVSASNDGTARLWDTRDPRRPGREAVLRGHEGAVRSAAFGGGGRLLATGGDDGDLRLWDTRDPDKPKRVARLRAHRLGVFSAAFSPRDDVLATGGGGGSPLRLWDVGDPRKPRLLASPAGHSDVVGAVAFSPDGRRLASGSDDRTVRTWDVRDAHRPRGTATLSGYTTAVAALRYSADGRALVTGVFDGKVRLLPSDRRRVIAEACGVRRKAISRSAWQQRLSGVPYDPPCR</sequence>
<dbReference type="InterPro" id="IPR019775">
    <property type="entry name" value="WD40_repeat_CS"/>
</dbReference>
<dbReference type="Gene3D" id="2.130.10.10">
    <property type="entry name" value="YVTN repeat-like/Quinoprotein amine dehydrogenase"/>
    <property type="match status" value="2"/>
</dbReference>
<gene>
    <name evidence="6" type="ORF">MMA15_22700</name>
</gene>
<dbReference type="InterPro" id="IPR036322">
    <property type="entry name" value="WD40_repeat_dom_sf"/>
</dbReference>
<dbReference type="RefSeq" id="WP_241061946.1">
    <property type="nucleotide sequence ID" value="NZ_JAKWJU010000002.1"/>
</dbReference>
<keyword evidence="1 3" id="KW-0853">WD repeat</keyword>
<reference evidence="6" key="2">
    <citation type="journal article" date="2023" name="Int. J. Syst. Evol. Microbiol.">
        <title>Streptomyces marispadix sp. nov., isolated from marine beach sediment of the Northern Coast of Portugal.</title>
        <authorList>
            <person name="dos Santos J.D.N."/>
            <person name="Vitorino I.R."/>
            <person name="Kallscheuer N."/>
            <person name="Srivastava A."/>
            <person name="Krautwurst S."/>
            <person name="Marz M."/>
            <person name="Jogler C."/>
            <person name="Lobo Da Cunha A."/>
            <person name="Catita J."/>
            <person name="Goncalves H."/>
            <person name="Gonzalez I."/>
            <person name="Reyes F."/>
            <person name="Lage O.M."/>
        </authorList>
    </citation>
    <scope>NUCLEOTIDE SEQUENCE</scope>
    <source>
        <strain evidence="6">M600PL45_2</strain>
    </source>
</reference>
<dbReference type="PANTHER" id="PTHR22847:SF637">
    <property type="entry name" value="WD REPEAT DOMAIN 5B"/>
    <property type="match status" value="1"/>
</dbReference>